<dbReference type="Proteomes" id="UP000563151">
    <property type="component" value="Unassembled WGS sequence"/>
</dbReference>
<evidence type="ECO:0000313" key="2">
    <source>
        <dbReference type="EMBL" id="MBC2400057.1"/>
    </source>
</evidence>
<organism evidence="2 3">
    <name type="scientific">Clostridium tetanomorphum</name>
    <dbReference type="NCBI Taxonomy" id="1553"/>
    <lineage>
        <taxon>Bacteria</taxon>
        <taxon>Bacillati</taxon>
        <taxon>Bacillota</taxon>
        <taxon>Clostridia</taxon>
        <taxon>Eubacteriales</taxon>
        <taxon>Clostridiaceae</taxon>
        <taxon>Clostridium</taxon>
    </lineage>
</organism>
<protein>
    <recommendedName>
        <fullName evidence="1">DUF8042 domain-containing protein</fullName>
    </recommendedName>
</protein>
<feature type="domain" description="DUF8042" evidence="1">
    <location>
        <begin position="4"/>
        <end position="114"/>
    </location>
</feature>
<name>A0A923EDE6_CLOTT</name>
<dbReference type="Pfam" id="PF26154">
    <property type="entry name" value="DUF8042"/>
    <property type="match status" value="1"/>
</dbReference>
<proteinExistence type="predicted"/>
<evidence type="ECO:0000259" key="1">
    <source>
        <dbReference type="Pfam" id="PF26154"/>
    </source>
</evidence>
<comment type="caution">
    <text evidence="2">The sequence shown here is derived from an EMBL/GenBank/DDBJ whole genome shotgun (WGS) entry which is preliminary data.</text>
</comment>
<dbReference type="InterPro" id="IPR058355">
    <property type="entry name" value="DUF8042"/>
</dbReference>
<accession>A0A923EDE6</accession>
<dbReference type="RefSeq" id="WP_173680363.1">
    <property type="nucleotide sequence ID" value="NZ_JAAZWO010000046.1"/>
</dbReference>
<keyword evidence="3" id="KW-1185">Reference proteome</keyword>
<reference evidence="2 3" key="1">
    <citation type="submission" date="2020-04" db="EMBL/GenBank/DDBJ databases">
        <title>Genomic insights into acetone-butanol-ethanol (ABE) fermentation by sequencing solventogenic clostridia strains.</title>
        <authorList>
            <person name="Brown S."/>
        </authorList>
    </citation>
    <scope>NUCLEOTIDE SEQUENCE [LARGE SCALE GENOMIC DNA]</scope>
    <source>
        <strain evidence="2 3">DJ011</strain>
    </source>
</reference>
<gene>
    <name evidence="2" type="ORF">HGG79_20205</name>
</gene>
<sequence length="118" mass="13773">MNNDKLEALKTAKEYINNLKDGANKIYNYISEGEEIKALELIPYFIEGIDWLIKVIFLTKDIQKDEIDIEKFNSTFTEVTDALKEQDYILVGDLFQHEIVPRLDDIQNSISKVIEMQE</sequence>
<dbReference type="AlphaFoldDB" id="A0A923EDE6"/>
<dbReference type="EMBL" id="JAAZWO010000046">
    <property type="protein sequence ID" value="MBC2400057.1"/>
    <property type="molecule type" value="Genomic_DNA"/>
</dbReference>
<evidence type="ECO:0000313" key="3">
    <source>
        <dbReference type="Proteomes" id="UP000563151"/>
    </source>
</evidence>